<dbReference type="InParanoid" id="K1PJ04"/>
<dbReference type="GO" id="GO:0005666">
    <property type="term" value="C:RNA polymerase III complex"/>
    <property type="evidence" value="ECO:0007669"/>
    <property type="project" value="UniProtKB-UniRule"/>
</dbReference>
<keyword evidence="4 5" id="KW-0539">Nucleus</keyword>
<dbReference type="InterPro" id="IPR055207">
    <property type="entry name" value="POLR3C_WHD"/>
</dbReference>
<proteinExistence type="inferred from homology"/>
<dbReference type="InterPro" id="IPR036236">
    <property type="entry name" value="Znf_C2H2_sf"/>
</dbReference>
<evidence type="ECO:0000256" key="3">
    <source>
        <dbReference type="ARBA" id="ARBA00023163"/>
    </source>
</evidence>
<evidence type="ECO:0000256" key="4">
    <source>
        <dbReference type="ARBA" id="ARBA00023242"/>
    </source>
</evidence>
<dbReference type="GO" id="GO:0003697">
    <property type="term" value="F:single-stranded DNA binding"/>
    <property type="evidence" value="ECO:0007669"/>
    <property type="project" value="UniProtKB-UniRule"/>
</dbReference>
<comment type="subcellular location">
    <subcellularLocation>
        <location evidence="1 5">Nucleus</location>
    </subcellularLocation>
</comment>
<dbReference type="SUPFAM" id="SSF57667">
    <property type="entry name" value="beta-beta-alpha zinc fingers"/>
    <property type="match status" value="1"/>
</dbReference>
<dbReference type="Gene3D" id="1.10.10.10">
    <property type="entry name" value="Winged helix-like DNA-binding domain superfamily/Winged helix DNA-binding domain"/>
    <property type="match status" value="1"/>
</dbReference>
<evidence type="ECO:0000313" key="7">
    <source>
        <dbReference type="EMBL" id="EKC21548.1"/>
    </source>
</evidence>
<feature type="compositionally biased region" description="Basic and acidic residues" evidence="6">
    <location>
        <begin position="62"/>
        <end position="73"/>
    </location>
</feature>
<dbReference type="PROSITE" id="PS00028">
    <property type="entry name" value="ZINC_FINGER_C2H2_1"/>
    <property type="match status" value="1"/>
</dbReference>
<evidence type="ECO:0000256" key="5">
    <source>
        <dbReference type="RuleBase" id="RU367076"/>
    </source>
</evidence>
<dbReference type="Pfam" id="PF22536">
    <property type="entry name" value="WHD_POLR3C"/>
    <property type="match status" value="1"/>
</dbReference>
<protein>
    <recommendedName>
        <fullName evidence="5">DNA-directed RNA polymerase III subunit RPC3</fullName>
        <shortName evidence="5">RNA polymerase III subunit C3</shortName>
    </recommendedName>
</protein>
<keyword evidence="2 5" id="KW-0240">DNA-directed RNA polymerase</keyword>
<organism evidence="7">
    <name type="scientific">Magallana gigas</name>
    <name type="common">Pacific oyster</name>
    <name type="synonym">Crassostrea gigas</name>
    <dbReference type="NCBI Taxonomy" id="29159"/>
    <lineage>
        <taxon>Eukaryota</taxon>
        <taxon>Metazoa</taxon>
        <taxon>Spiralia</taxon>
        <taxon>Lophotrochozoa</taxon>
        <taxon>Mollusca</taxon>
        <taxon>Bivalvia</taxon>
        <taxon>Autobranchia</taxon>
        <taxon>Pteriomorphia</taxon>
        <taxon>Ostreida</taxon>
        <taxon>Ostreoidea</taxon>
        <taxon>Ostreidae</taxon>
        <taxon>Magallana</taxon>
    </lineage>
</organism>
<dbReference type="InterPro" id="IPR036388">
    <property type="entry name" value="WH-like_DNA-bd_sf"/>
</dbReference>
<dbReference type="InterPro" id="IPR039748">
    <property type="entry name" value="RPC3"/>
</dbReference>
<comment type="subunit">
    <text evidence="5">Component of the RNA polymerase III (Pol III) complex consisting of 17 subunits.</text>
</comment>
<comment type="similarity">
    <text evidence="5">Belongs to the eukaryotic RPC3/POLR3C RNA polymerase subunit family.</text>
</comment>
<dbReference type="PROSITE" id="PS50157">
    <property type="entry name" value="ZINC_FINGER_C2H2_2"/>
    <property type="match status" value="1"/>
</dbReference>
<evidence type="ECO:0000256" key="6">
    <source>
        <dbReference type="SAM" id="MobiDB-lite"/>
    </source>
</evidence>
<sequence>MKRHCLGHFTPVGFPCSFCKATFRRKDNLRTHMLRHVHRNGKGNESENRRSNGSLDSGTSSKDMECEKEESTKQKPVSETVTTVESVVHRSPENEKINVPIKHEIEEIEDFVMISAKEAKDLLYTLFSENFITTTEISKTPDHAPSRTFFLFTVNIQHVASMVLNRCYKALYNAMVKKETEVNEHRRLLDKQERMEAIAASVEDASQRDEILNTITPSEQEQIIKVRRTIQMLDHSELQICEGIFILEMYLMYFKQRQKDKS</sequence>
<evidence type="ECO:0000256" key="1">
    <source>
        <dbReference type="ARBA" id="ARBA00004123"/>
    </source>
</evidence>
<dbReference type="InterPro" id="IPR013087">
    <property type="entry name" value="Znf_C2H2_type"/>
</dbReference>
<dbReference type="AlphaFoldDB" id="K1PJ04"/>
<accession>K1PJ04</accession>
<dbReference type="PANTHER" id="PTHR12949:SF0">
    <property type="entry name" value="DNA-DIRECTED RNA POLYMERASE III SUBUNIT RPC3"/>
    <property type="match status" value="1"/>
</dbReference>
<dbReference type="Gene3D" id="6.10.140.1450">
    <property type="match status" value="1"/>
</dbReference>
<evidence type="ECO:0000256" key="2">
    <source>
        <dbReference type="ARBA" id="ARBA00022478"/>
    </source>
</evidence>
<reference evidence="7" key="1">
    <citation type="journal article" date="2012" name="Nature">
        <title>The oyster genome reveals stress adaptation and complexity of shell formation.</title>
        <authorList>
            <person name="Zhang G."/>
            <person name="Fang X."/>
            <person name="Guo X."/>
            <person name="Li L."/>
            <person name="Luo R."/>
            <person name="Xu F."/>
            <person name="Yang P."/>
            <person name="Zhang L."/>
            <person name="Wang X."/>
            <person name="Qi H."/>
            <person name="Xiong Z."/>
            <person name="Que H."/>
            <person name="Xie Y."/>
            <person name="Holland P.W."/>
            <person name="Paps J."/>
            <person name="Zhu Y."/>
            <person name="Wu F."/>
            <person name="Chen Y."/>
            <person name="Wang J."/>
            <person name="Peng C."/>
            <person name="Meng J."/>
            <person name="Yang L."/>
            <person name="Liu J."/>
            <person name="Wen B."/>
            <person name="Zhang N."/>
            <person name="Huang Z."/>
            <person name="Zhu Q."/>
            <person name="Feng Y."/>
            <person name="Mount A."/>
            <person name="Hedgecock D."/>
            <person name="Xu Z."/>
            <person name="Liu Y."/>
            <person name="Domazet-Loso T."/>
            <person name="Du Y."/>
            <person name="Sun X."/>
            <person name="Zhang S."/>
            <person name="Liu B."/>
            <person name="Cheng P."/>
            <person name="Jiang X."/>
            <person name="Li J."/>
            <person name="Fan D."/>
            <person name="Wang W."/>
            <person name="Fu W."/>
            <person name="Wang T."/>
            <person name="Wang B."/>
            <person name="Zhang J."/>
            <person name="Peng Z."/>
            <person name="Li Y."/>
            <person name="Li N."/>
            <person name="Wang J."/>
            <person name="Chen M."/>
            <person name="He Y."/>
            <person name="Tan F."/>
            <person name="Song X."/>
            <person name="Zheng Q."/>
            <person name="Huang R."/>
            <person name="Yang H."/>
            <person name="Du X."/>
            <person name="Chen L."/>
            <person name="Yang M."/>
            <person name="Gaffney P.M."/>
            <person name="Wang S."/>
            <person name="Luo L."/>
            <person name="She Z."/>
            <person name="Ming Y."/>
            <person name="Huang W."/>
            <person name="Zhang S."/>
            <person name="Huang B."/>
            <person name="Zhang Y."/>
            <person name="Qu T."/>
            <person name="Ni P."/>
            <person name="Miao G."/>
            <person name="Wang J."/>
            <person name="Wang Q."/>
            <person name="Steinberg C.E."/>
            <person name="Wang H."/>
            <person name="Li N."/>
            <person name="Qian L."/>
            <person name="Zhang G."/>
            <person name="Li Y."/>
            <person name="Yang H."/>
            <person name="Liu X."/>
            <person name="Wang J."/>
            <person name="Yin Y."/>
            <person name="Wang J."/>
        </authorList>
    </citation>
    <scope>NUCLEOTIDE SEQUENCE [LARGE SCALE GENOMIC DNA]</scope>
    <source>
        <strain evidence="7">05x7-T-G4-1.051#20</strain>
    </source>
</reference>
<dbReference type="Gene3D" id="3.30.160.60">
    <property type="entry name" value="Classic Zinc Finger"/>
    <property type="match status" value="1"/>
</dbReference>
<dbReference type="PANTHER" id="PTHR12949">
    <property type="entry name" value="RNA POLYMERASE III DNA DIRECTED -RELATED"/>
    <property type="match status" value="1"/>
</dbReference>
<dbReference type="EMBL" id="JH818973">
    <property type="protein sequence ID" value="EKC21548.1"/>
    <property type="molecule type" value="Genomic_DNA"/>
</dbReference>
<feature type="region of interest" description="Disordered" evidence="6">
    <location>
        <begin position="36"/>
        <end position="79"/>
    </location>
</feature>
<dbReference type="Pfam" id="PF20912">
    <property type="entry name" value="RPC3_helical"/>
    <property type="match status" value="1"/>
</dbReference>
<comment type="function">
    <text evidence="5">DNA-dependent RNA polymerase catalyzes the transcription of DNA into RNA using the four ribonucleoside triphosphates as substrates. Specific core component of RNA polymerase III which synthesizes small RNAs, such as 5S rRNA and tRNAs.</text>
</comment>
<gene>
    <name evidence="7" type="ORF">CGI_10003775</name>
</gene>
<dbReference type="SMART" id="SM00355">
    <property type="entry name" value="ZnF_C2H2"/>
    <property type="match status" value="1"/>
</dbReference>
<keyword evidence="3 5" id="KW-0804">Transcription</keyword>
<dbReference type="HOGENOM" id="CLU_1062654_0_0_1"/>
<name>K1PJ04_MAGGI</name>
<feature type="compositionally biased region" description="Polar residues" evidence="6">
    <location>
        <begin position="51"/>
        <end position="61"/>
    </location>
</feature>